<dbReference type="Gene3D" id="1.10.287.130">
    <property type="match status" value="1"/>
</dbReference>
<evidence type="ECO:0000256" key="14">
    <source>
        <dbReference type="SAM" id="Phobius"/>
    </source>
</evidence>
<dbReference type="Pfam" id="PF02518">
    <property type="entry name" value="HATPase_c"/>
    <property type="match status" value="1"/>
</dbReference>
<evidence type="ECO:0000256" key="2">
    <source>
        <dbReference type="ARBA" id="ARBA00004651"/>
    </source>
</evidence>
<dbReference type="Pfam" id="PF18698">
    <property type="entry name" value="HisK_sensor"/>
    <property type="match status" value="1"/>
</dbReference>
<dbReference type="SMART" id="SM00387">
    <property type="entry name" value="HATPase_c"/>
    <property type="match status" value="1"/>
</dbReference>
<evidence type="ECO:0000256" key="5">
    <source>
        <dbReference type="ARBA" id="ARBA00022553"/>
    </source>
</evidence>
<evidence type="ECO:0000256" key="4">
    <source>
        <dbReference type="ARBA" id="ARBA00022475"/>
    </source>
</evidence>
<keyword evidence="11 14" id="KW-1133">Transmembrane helix</keyword>
<evidence type="ECO:0000313" key="17">
    <source>
        <dbReference type="EMBL" id="MBD7983656.1"/>
    </source>
</evidence>
<evidence type="ECO:0000256" key="6">
    <source>
        <dbReference type="ARBA" id="ARBA00022679"/>
    </source>
</evidence>
<keyword evidence="18" id="KW-1185">Reference proteome</keyword>
<dbReference type="CDD" id="cd00075">
    <property type="entry name" value="HATPase"/>
    <property type="match status" value="1"/>
</dbReference>
<dbReference type="CDD" id="cd00082">
    <property type="entry name" value="HisKA"/>
    <property type="match status" value="1"/>
</dbReference>
<dbReference type="SMART" id="SM00388">
    <property type="entry name" value="HisKA"/>
    <property type="match status" value="1"/>
</dbReference>
<evidence type="ECO:0000256" key="8">
    <source>
        <dbReference type="ARBA" id="ARBA00022741"/>
    </source>
</evidence>
<proteinExistence type="predicted"/>
<sequence>MNRIWHSIVGKLWATILLLVSFVLFIVTLLLLEFLDNFHTKQAEDSLRREAATIGKIVDDHENEAAMQLIIRDILGDETNALIVDRDRDVQYTFHNGSNQSLFEKKILSQERFFADIKPNEKVVKEMILPSLSDDNVMEQFLVLVYPFQLENGLTQSLIMYQSLDAVHRTTKSTTQIVFLSAFIAFVLTTFFAFFLSTKITSPLRGMKQAAFELSKGNFDMRLPASQNDEIGQLATAFNQMGRQLKYQMELIKQEKEQLSSILTSMTDAVITFNRDYSILLSNPQAERLLQKWYFANGADDNVLPPEIFHMLEHVVTFAEEVEEELELGGQFYGVSISPLYSENSIRGAVAVLRDMTDQHKLDKLRSDFIANVSHELRTPISLLQGYSEAIIDNVVTTDEERNEMVQIIHDESKRMSRLVTDLLDLARMESGHMRLYKNNFDLIEFLERVLNKFMQISKDSNIILSMKNIRDLDTICINADADRLEQVFTNLIDNAIRHTPDGGKVTISVERKGEMIEIAVADTGSGIPIEDLPFIFERFYKADKARTRGKGGTGLGLAIAKNIIDSHQGRIRAELGTVSGTVFTCLLPIDTLIEETDEN</sequence>
<feature type="domain" description="Histidine kinase" evidence="15">
    <location>
        <begin position="372"/>
        <end position="592"/>
    </location>
</feature>
<feature type="transmembrane region" description="Helical" evidence="14">
    <location>
        <begin position="177"/>
        <end position="196"/>
    </location>
</feature>
<dbReference type="Gene3D" id="3.30.450.20">
    <property type="entry name" value="PAS domain"/>
    <property type="match status" value="1"/>
</dbReference>
<dbReference type="InterPro" id="IPR004358">
    <property type="entry name" value="Sig_transdc_His_kin-like_C"/>
</dbReference>
<evidence type="ECO:0000256" key="11">
    <source>
        <dbReference type="ARBA" id="ARBA00022989"/>
    </source>
</evidence>
<dbReference type="InterPro" id="IPR003660">
    <property type="entry name" value="HAMP_dom"/>
</dbReference>
<dbReference type="Pfam" id="PF00672">
    <property type="entry name" value="HAMP"/>
    <property type="match status" value="1"/>
</dbReference>
<dbReference type="InterPro" id="IPR003594">
    <property type="entry name" value="HATPase_dom"/>
</dbReference>
<keyword evidence="9" id="KW-0418">Kinase</keyword>
<dbReference type="RefSeq" id="WP_191693343.1">
    <property type="nucleotide sequence ID" value="NZ_JACSQN010000002.1"/>
</dbReference>
<evidence type="ECO:0000256" key="9">
    <source>
        <dbReference type="ARBA" id="ARBA00022777"/>
    </source>
</evidence>
<dbReference type="InterPro" id="IPR035965">
    <property type="entry name" value="PAS-like_dom_sf"/>
</dbReference>
<dbReference type="PROSITE" id="PS50109">
    <property type="entry name" value="HIS_KIN"/>
    <property type="match status" value="1"/>
</dbReference>
<dbReference type="InterPro" id="IPR036097">
    <property type="entry name" value="HisK_dim/P_sf"/>
</dbReference>
<dbReference type="Proteomes" id="UP000626786">
    <property type="component" value="Unassembled WGS sequence"/>
</dbReference>
<evidence type="ECO:0000256" key="3">
    <source>
        <dbReference type="ARBA" id="ARBA00012438"/>
    </source>
</evidence>
<gene>
    <name evidence="17" type="ORF">H9649_03590</name>
</gene>
<keyword evidence="8" id="KW-0547">Nucleotide-binding</keyword>
<evidence type="ECO:0000256" key="12">
    <source>
        <dbReference type="ARBA" id="ARBA00023012"/>
    </source>
</evidence>
<evidence type="ECO:0000259" key="15">
    <source>
        <dbReference type="PROSITE" id="PS50109"/>
    </source>
</evidence>
<evidence type="ECO:0000313" key="18">
    <source>
        <dbReference type="Proteomes" id="UP000626786"/>
    </source>
</evidence>
<dbReference type="SMART" id="SM00304">
    <property type="entry name" value="HAMP"/>
    <property type="match status" value="1"/>
</dbReference>
<keyword evidence="5" id="KW-0597">Phosphoprotein</keyword>
<dbReference type="Gene3D" id="6.10.340.10">
    <property type="match status" value="1"/>
</dbReference>
<dbReference type="Pfam" id="PF00512">
    <property type="entry name" value="HisKA"/>
    <property type="match status" value="1"/>
</dbReference>
<evidence type="ECO:0000256" key="13">
    <source>
        <dbReference type="ARBA" id="ARBA00023136"/>
    </source>
</evidence>
<dbReference type="PRINTS" id="PR00344">
    <property type="entry name" value="BCTRLSENSOR"/>
</dbReference>
<evidence type="ECO:0000256" key="7">
    <source>
        <dbReference type="ARBA" id="ARBA00022692"/>
    </source>
</evidence>
<dbReference type="SUPFAM" id="SSF55785">
    <property type="entry name" value="PYP-like sensor domain (PAS domain)"/>
    <property type="match status" value="1"/>
</dbReference>
<dbReference type="EC" id="2.7.13.3" evidence="3"/>
<comment type="catalytic activity">
    <reaction evidence="1">
        <text>ATP + protein L-histidine = ADP + protein N-phospho-L-histidine.</text>
        <dbReference type="EC" id="2.7.13.3"/>
    </reaction>
</comment>
<dbReference type="InterPro" id="IPR050351">
    <property type="entry name" value="BphY/WalK/GraS-like"/>
</dbReference>
<keyword evidence="6" id="KW-0808">Transferase</keyword>
<dbReference type="SUPFAM" id="SSF55874">
    <property type="entry name" value="ATPase domain of HSP90 chaperone/DNA topoisomerase II/histidine kinase"/>
    <property type="match status" value="1"/>
</dbReference>
<reference evidence="17 18" key="1">
    <citation type="submission" date="2020-08" db="EMBL/GenBank/DDBJ databases">
        <title>A Genomic Blueprint of the Chicken Gut Microbiome.</title>
        <authorList>
            <person name="Gilroy R."/>
            <person name="Ravi A."/>
            <person name="Getino M."/>
            <person name="Pursley I."/>
            <person name="Horton D.L."/>
            <person name="Alikhan N.-F."/>
            <person name="Baker D."/>
            <person name="Gharbi K."/>
            <person name="Hall N."/>
            <person name="Watson M."/>
            <person name="Adriaenssens E.M."/>
            <person name="Foster-Nyarko E."/>
            <person name="Jarju S."/>
            <person name="Secka A."/>
            <person name="Antonio M."/>
            <person name="Oren A."/>
            <person name="Chaudhuri R."/>
            <person name="La Ragione R.M."/>
            <person name="Hildebrand F."/>
            <person name="Pallen M.J."/>
        </authorList>
    </citation>
    <scope>NUCLEOTIDE SEQUENCE [LARGE SCALE GENOMIC DNA]</scope>
    <source>
        <strain evidence="17 18">Sa2YVA2</strain>
    </source>
</reference>
<organism evidence="17 18">
    <name type="scientific">Sporosarcina quadrami</name>
    <dbReference type="NCBI Taxonomy" id="2762234"/>
    <lineage>
        <taxon>Bacteria</taxon>
        <taxon>Bacillati</taxon>
        <taxon>Bacillota</taxon>
        <taxon>Bacilli</taxon>
        <taxon>Bacillales</taxon>
        <taxon>Caryophanaceae</taxon>
        <taxon>Sporosarcina</taxon>
    </lineage>
</organism>
<keyword evidence="13 14" id="KW-0472">Membrane</keyword>
<keyword evidence="10" id="KW-0067">ATP-binding</keyword>
<keyword evidence="4" id="KW-1003">Cell membrane</keyword>
<keyword evidence="12" id="KW-0902">Two-component regulatory system</keyword>
<dbReference type="SUPFAM" id="SSF47384">
    <property type="entry name" value="Homodimeric domain of signal transducing histidine kinase"/>
    <property type="match status" value="1"/>
</dbReference>
<evidence type="ECO:0000256" key="10">
    <source>
        <dbReference type="ARBA" id="ARBA00022840"/>
    </source>
</evidence>
<dbReference type="EMBL" id="JACSQN010000002">
    <property type="protein sequence ID" value="MBD7983656.1"/>
    <property type="molecule type" value="Genomic_DNA"/>
</dbReference>
<evidence type="ECO:0000259" key="16">
    <source>
        <dbReference type="PROSITE" id="PS50885"/>
    </source>
</evidence>
<feature type="transmembrane region" description="Helical" evidence="14">
    <location>
        <begin position="12"/>
        <end position="32"/>
    </location>
</feature>
<dbReference type="PANTHER" id="PTHR42878:SF3">
    <property type="entry name" value="HISTIDINE PROTEIN KINASE SAES"/>
    <property type="match status" value="1"/>
</dbReference>
<dbReference type="InterPro" id="IPR041328">
    <property type="entry name" value="HisK_sensor"/>
</dbReference>
<protein>
    <recommendedName>
        <fullName evidence="3">histidine kinase</fullName>
        <ecNumber evidence="3">2.7.13.3</ecNumber>
    </recommendedName>
</protein>
<dbReference type="InterPro" id="IPR005467">
    <property type="entry name" value="His_kinase_dom"/>
</dbReference>
<comment type="caution">
    <text evidence="17">The sequence shown here is derived from an EMBL/GenBank/DDBJ whole genome shotgun (WGS) entry which is preliminary data.</text>
</comment>
<dbReference type="InterPro" id="IPR003661">
    <property type="entry name" value="HisK_dim/P_dom"/>
</dbReference>
<comment type="subcellular location">
    <subcellularLocation>
        <location evidence="2">Cell membrane</location>
        <topology evidence="2">Multi-pass membrane protein</topology>
    </subcellularLocation>
</comment>
<dbReference type="InterPro" id="IPR036890">
    <property type="entry name" value="HATPase_C_sf"/>
</dbReference>
<dbReference type="SUPFAM" id="SSF158472">
    <property type="entry name" value="HAMP domain-like"/>
    <property type="match status" value="1"/>
</dbReference>
<feature type="domain" description="HAMP" evidence="16">
    <location>
        <begin position="198"/>
        <end position="250"/>
    </location>
</feature>
<dbReference type="Gene3D" id="3.30.565.10">
    <property type="entry name" value="Histidine kinase-like ATPase, C-terminal domain"/>
    <property type="match status" value="1"/>
</dbReference>
<keyword evidence="7 14" id="KW-0812">Transmembrane</keyword>
<dbReference type="PROSITE" id="PS50885">
    <property type="entry name" value="HAMP"/>
    <property type="match status" value="1"/>
</dbReference>
<name>A0ABR8U6K4_9BACL</name>
<dbReference type="CDD" id="cd06225">
    <property type="entry name" value="HAMP"/>
    <property type="match status" value="1"/>
</dbReference>
<accession>A0ABR8U6K4</accession>
<dbReference type="PANTHER" id="PTHR42878">
    <property type="entry name" value="TWO-COMPONENT HISTIDINE KINASE"/>
    <property type="match status" value="1"/>
</dbReference>
<evidence type="ECO:0000256" key="1">
    <source>
        <dbReference type="ARBA" id="ARBA00000085"/>
    </source>
</evidence>